<sequence>MRAGLRRDGVGAEPQWFAIPADGAEQRLAAFSVDDTAYLRRAPFKSMLFKARGDGSLVVDDDRGSMVYRRQ</sequence>
<comment type="caution">
    <text evidence="1">The sequence shown here is derived from an EMBL/GenBank/DDBJ whole genome shotgun (WGS) entry which is preliminary data.</text>
</comment>
<dbReference type="RefSeq" id="WP_071114108.1">
    <property type="nucleotide sequence ID" value="NZ_MKCT01000052.1"/>
</dbReference>
<evidence type="ECO:0000313" key="1">
    <source>
        <dbReference type="EMBL" id="OHX18912.1"/>
    </source>
</evidence>
<gene>
    <name evidence="1" type="ORF">BI344_19755</name>
</gene>
<keyword evidence="2" id="KW-1185">Reference proteome</keyword>
<dbReference type="EMBL" id="MKCT01000052">
    <property type="protein sequence ID" value="OHX18912.1"/>
    <property type="molecule type" value="Genomic_DNA"/>
</dbReference>
<protein>
    <submittedName>
        <fullName evidence="1">Uncharacterized protein</fullName>
    </submittedName>
</protein>
<name>A0ABX3C9R0_9NEIS</name>
<dbReference type="Proteomes" id="UP000180280">
    <property type="component" value="Unassembled WGS sequence"/>
</dbReference>
<accession>A0ABX3C9R0</accession>
<proteinExistence type="predicted"/>
<evidence type="ECO:0000313" key="2">
    <source>
        <dbReference type="Proteomes" id="UP000180280"/>
    </source>
</evidence>
<organism evidence="1 2">
    <name type="scientific">Chromobacterium sphagni</name>
    <dbReference type="NCBI Taxonomy" id="1903179"/>
    <lineage>
        <taxon>Bacteria</taxon>
        <taxon>Pseudomonadati</taxon>
        <taxon>Pseudomonadota</taxon>
        <taxon>Betaproteobacteria</taxon>
        <taxon>Neisseriales</taxon>
        <taxon>Chromobacteriaceae</taxon>
        <taxon>Chromobacterium</taxon>
    </lineage>
</organism>
<reference evidence="1 2" key="1">
    <citation type="submission" date="2016-09" db="EMBL/GenBank/DDBJ databases">
        <title>Chromobacterium muskegensis sp. nov., an insecticidal bacterium isolated from Sphagnum bogs.</title>
        <authorList>
            <person name="Sparks M.E."/>
            <person name="Blackburn M.B."/>
            <person name="Gundersen-Rindal D.E."/>
            <person name="Mitchell A."/>
            <person name="Farrar R."/>
            <person name="Kuhar D."/>
        </authorList>
    </citation>
    <scope>NUCLEOTIDE SEQUENCE [LARGE SCALE GENOMIC DNA]</scope>
    <source>
        <strain evidence="1 2">14B-1</strain>
    </source>
</reference>